<evidence type="ECO:0000313" key="1">
    <source>
        <dbReference type="EMBL" id="EKM28874.1"/>
    </source>
</evidence>
<dbReference type="Proteomes" id="UP000008367">
    <property type="component" value="Unassembled WGS sequence"/>
</dbReference>
<organism evidence="1 2">
    <name type="scientific">Vibrio harveyi</name>
    <name type="common">Beneckea harveyi</name>
    <dbReference type="NCBI Taxonomy" id="669"/>
    <lineage>
        <taxon>Bacteria</taxon>
        <taxon>Pseudomonadati</taxon>
        <taxon>Pseudomonadota</taxon>
        <taxon>Gammaproteobacteria</taxon>
        <taxon>Vibrionales</taxon>
        <taxon>Vibrionaceae</taxon>
        <taxon>Vibrio</taxon>
    </lineage>
</organism>
<gene>
    <name evidence="1" type="ORF">VCHENC02_5265</name>
</gene>
<evidence type="ECO:0000313" key="2">
    <source>
        <dbReference type="Proteomes" id="UP000008367"/>
    </source>
</evidence>
<dbReference type="PANTHER" id="PTHR43100">
    <property type="entry name" value="GLUTAMATE SYNTHASE [NADPH] SMALL CHAIN"/>
    <property type="match status" value="1"/>
</dbReference>
<feature type="non-terminal residue" evidence="1">
    <location>
        <position position="1"/>
    </location>
</feature>
<sequence length="65" mass="7218">AYPLLDMLTKHVQFTGSEVAQSFLDNFEASLASMVKVMPRDYKAVLQKRKAEAQSQGNETQAEAV</sequence>
<accession>A0A454CR41</accession>
<name>A0A454CR41_VIBHA</name>
<comment type="caution">
    <text evidence="1">The sequence shown here is derived from an EMBL/GenBank/DDBJ whole genome shotgun (WGS) entry which is preliminary data.</text>
</comment>
<dbReference type="AlphaFoldDB" id="A0A454CR41"/>
<dbReference type="SUPFAM" id="SSF69336">
    <property type="entry name" value="Alpha subunit of glutamate synthase, C-terminal domain"/>
    <property type="match status" value="1"/>
</dbReference>
<protein>
    <submittedName>
        <fullName evidence="1">Glutamate synthase domain protein</fullName>
    </submittedName>
</protein>
<dbReference type="EMBL" id="AJSR01002343">
    <property type="protein sequence ID" value="EKM28874.1"/>
    <property type="molecule type" value="Genomic_DNA"/>
</dbReference>
<proteinExistence type="predicted"/>
<dbReference type="Gene3D" id="2.160.20.60">
    <property type="entry name" value="Glutamate synthase, alpha subunit, C-terminal domain"/>
    <property type="match status" value="1"/>
</dbReference>
<reference evidence="1 2" key="1">
    <citation type="submission" date="2012-10" db="EMBL/GenBank/DDBJ databases">
        <title>Genome sequence of Vibrio Cholerae HENC-02.</title>
        <authorList>
            <person name="Eppinger M."/>
            <person name="Hasan N.A."/>
            <person name="Sengamalay N."/>
            <person name="Hine E."/>
            <person name="Su Q."/>
            <person name="Daugherty S.C."/>
            <person name="Young S."/>
            <person name="Sadzewicz L."/>
            <person name="Tallon L."/>
            <person name="Cebula T.A."/>
            <person name="Ravel J."/>
            <person name="Colwell R.R."/>
        </authorList>
    </citation>
    <scope>NUCLEOTIDE SEQUENCE [LARGE SCALE GENOMIC DNA]</scope>
    <source>
        <strain evidence="1 2">HENC-02</strain>
    </source>
</reference>
<dbReference type="PANTHER" id="PTHR43100:SF1">
    <property type="entry name" value="GLUTAMATE SYNTHASE [NADPH] SMALL CHAIN"/>
    <property type="match status" value="1"/>
</dbReference>
<dbReference type="GO" id="GO:0016491">
    <property type="term" value="F:oxidoreductase activity"/>
    <property type="evidence" value="ECO:0007669"/>
    <property type="project" value="InterPro"/>
</dbReference>
<dbReference type="InterPro" id="IPR051394">
    <property type="entry name" value="Glutamate_Synthase"/>
</dbReference>
<dbReference type="InterPro" id="IPR036485">
    <property type="entry name" value="Glu_synth_asu_C_sf"/>
</dbReference>